<keyword evidence="10 12" id="KW-0233">DNA recombination</keyword>
<gene>
    <name evidence="12 14" type="primary">ruvC</name>
    <name evidence="14" type="ORF">AMOR_36890</name>
</gene>
<keyword evidence="8 12" id="KW-0460">Magnesium</keyword>
<comment type="subcellular location">
    <subcellularLocation>
        <location evidence="12">Cytoplasm</location>
    </subcellularLocation>
</comment>
<feature type="binding site" evidence="12">
    <location>
        <position position="7"/>
    </location>
    <ligand>
        <name>Mg(2+)</name>
        <dbReference type="ChEBI" id="CHEBI:18420"/>
        <label>1</label>
    </ligand>
</feature>
<comment type="cofactor">
    <cofactor evidence="12">
        <name>Mg(2+)</name>
        <dbReference type="ChEBI" id="CHEBI:18420"/>
    </cofactor>
    <text evidence="12">Binds 2 Mg(2+) ion per subunit.</text>
</comment>
<evidence type="ECO:0000256" key="7">
    <source>
        <dbReference type="ARBA" id="ARBA00022801"/>
    </source>
</evidence>
<dbReference type="EMBL" id="AP025591">
    <property type="protein sequence ID" value="BDG04693.1"/>
    <property type="molecule type" value="Genomic_DNA"/>
</dbReference>
<organism evidence="14 15">
    <name type="scientific">Anaeromyxobacter oryzae</name>
    <dbReference type="NCBI Taxonomy" id="2918170"/>
    <lineage>
        <taxon>Bacteria</taxon>
        <taxon>Pseudomonadati</taxon>
        <taxon>Myxococcota</taxon>
        <taxon>Myxococcia</taxon>
        <taxon>Myxococcales</taxon>
        <taxon>Cystobacterineae</taxon>
        <taxon>Anaeromyxobacteraceae</taxon>
        <taxon>Anaeromyxobacter</taxon>
    </lineage>
</organism>
<keyword evidence="5 12" id="KW-0255">Endonuclease</keyword>
<feature type="active site" evidence="12">
    <location>
        <position position="7"/>
    </location>
</feature>
<dbReference type="RefSeq" id="WP_248353152.1">
    <property type="nucleotide sequence ID" value="NZ_AP025591.1"/>
</dbReference>
<protein>
    <recommendedName>
        <fullName evidence="12 13">Crossover junction endodeoxyribonuclease RuvC</fullName>
        <ecNumber evidence="12 13">3.1.21.10</ecNumber>
    </recommendedName>
    <alternativeName>
        <fullName evidence="12">Holliday junction nuclease RuvC</fullName>
    </alternativeName>
    <alternativeName>
        <fullName evidence="12">Holliday junction resolvase RuvC</fullName>
    </alternativeName>
</protein>
<dbReference type="NCBIfam" id="TIGR00228">
    <property type="entry name" value="ruvC"/>
    <property type="match status" value="1"/>
</dbReference>
<feature type="binding site" evidence="12">
    <location>
        <position position="137"/>
    </location>
    <ligand>
        <name>Mg(2+)</name>
        <dbReference type="ChEBI" id="CHEBI:18420"/>
        <label>1</label>
    </ligand>
</feature>
<comment type="subunit">
    <text evidence="12">Homodimer which binds Holliday junction (HJ) DNA. The HJ becomes 2-fold symmetrical on binding to RuvC with unstacked arms; it has a different conformation from HJ DNA in complex with RuvA. In the full resolvosome a probable DNA-RuvA(4)-RuvB(12)-RuvC(2) complex forms which resolves the HJ.</text>
</comment>
<evidence type="ECO:0000256" key="12">
    <source>
        <dbReference type="HAMAP-Rule" id="MF_00034"/>
    </source>
</evidence>
<dbReference type="SUPFAM" id="SSF53098">
    <property type="entry name" value="Ribonuclease H-like"/>
    <property type="match status" value="1"/>
</dbReference>
<dbReference type="PANTHER" id="PTHR30194:SF3">
    <property type="entry name" value="CROSSOVER JUNCTION ENDODEOXYRIBONUCLEASE RUVC"/>
    <property type="match status" value="1"/>
</dbReference>
<keyword evidence="2 12" id="KW-0963">Cytoplasm</keyword>
<keyword evidence="11 12" id="KW-0234">DNA repair</keyword>
<feature type="active site" evidence="12">
    <location>
        <position position="66"/>
    </location>
</feature>
<name>A0ABN6MYQ4_9BACT</name>
<dbReference type="InterPro" id="IPR002176">
    <property type="entry name" value="X-over_junc_endoDNase_RuvC"/>
</dbReference>
<evidence type="ECO:0000313" key="14">
    <source>
        <dbReference type="EMBL" id="BDG04693.1"/>
    </source>
</evidence>
<dbReference type="CDD" id="cd16962">
    <property type="entry name" value="RuvC"/>
    <property type="match status" value="1"/>
</dbReference>
<evidence type="ECO:0000256" key="8">
    <source>
        <dbReference type="ARBA" id="ARBA00022842"/>
    </source>
</evidence>
<dbReference type="Proteomes" id="UP001162891">
    <property type="component" value="Chromosome"/>
</dbReference>
<dbReference type="HAMAP" id="MF_00034">
    <property type="entry name" value="RuvC"/>
    <property type="match status" value="1"/>
</dbReference>
<evidence type="ECO:0000256" key="3">
    <source>
        <dbReference type="ARBA" id="ARBA00022722"/>
    </source>
</evidence>
<comment type="catalytic activity">
    <reaction evidence="12">
        <text>Endonucleolytic cleavage at a junction such as a reciprocal single-stranded crossover between two homologous DNA duplexes (Holliday junction).</text>
        <dbReference type="EC" id="3.1.21.10"/>
    </reaction>
</comment>
<evidence type="ECO:0000256" key="4">
    <source>
        <dbReference type="ARBA" id="ARBA00022723"/>
    </source>
</evidence>
<feature type="binding site" evidence="12">
    <location>
        <position position="66"/>
    </location>
    <ligand>
        <name>Mg(2+)</name>
        <dbReference type="ChEBI" id="CHEBI:18420"/>
        <label>2</label>
    </ligand>
</feature>
<evidence type="ECO:0000256" key="13">
    <source>
        <dbReference type="NCBIfam" id="TIGR00228"/>
    </source>
</evidence>
<evidence type="ECO:0000256" key="5">
    <source>
        <dbReference type="ARBA" id="ARBA00022759"/>
    </source>
</evidence>
<keyword evidence="3 12" id="KW-0540">Nuclease</keyword>
<dbReference type="EC" id="3.1.21.10" evidence="12 13"/>
<reference evidence="15" key="1">
    <citation type="journal article" date="2022" name="Int. J. Syst. Evol. Microbiol.">
        <title>Anaeromyxobacter oryzae sp. nov., Anaeromyxobacter diazotrophicus sp. nov. and Anaeromyxobacter paludicola sp. nov., isolated from paddy soils.</title>
        <authorList>
            <person name="Itoh H."/>
            <person name="Xu Z."/>
            <person name="Mise K."/>
            <person name="Masuda Y."/>
            <person name="Ushijima N."/>
            <person name="Hayakawa C."/>
            <person name="Shiratori Y."/>
            <person name="Senoo K."/>
        </authorList>
    </citation>
    <scope>NUCLEOTIDE SEQUENCE [LARGE SCALE GENOMIC DNA]</scope>
    <source>
        <strain evidence="15">Red232</strain>
    </source>
</reference>
<evidence type="ECO:0000256" key="10">
    <source>
        <dbReference type="ARBA" id="ARBA00023172"/>
    </source>
</evidence>
<evidence type="ECO:0000313" key="15">
    <source>
        <dbReference type="Proteomes" id="UP001162891"/>
    </source>
</evidence>
<keyword evidence="7 12" id="KW-0378">Hydrolase</keyword>
<evidence type="ECO:0000256" key="2">
    <source>
        <dbReference type="ARBA" id="ARBA00022490"/>
    </source>
</evidence>
<dbReference type="PRINTS" id="PR00696">
    <property type="entry name" value="RSOLVASERUVC"/>
</dbReference>
<evidence type="ECO:0000256" key="6">
    <source>
        <dbReference type="ARBA" id="ARBA00022763"/>
    </source>
</evidence>
<dbReference type="PANTHER" id="PTHR30194">
    <property type="entry name" value="CROSSOVER JUNCTION ENDODEOXYRIBONUCLEASE RUVC"/>
    <property type="match status" value="1"/>
</dbReference>
<proteinExistence type="inferred from homology"/>
<dbReference type="InterPro" id="IPR012337">
    <property type="entry name" value="RNaseH-like_sf"/>
</dbReference>
<dbReference type="Gene3D" id="3.30.420.10">
    <property type="entry name" value="Ribonuclease H-like superfamily/Ribonuclease H"/>
    <property type="match status" value="1"/>
</dbReference>
<accession>A0ABN6MYQ4</accession>
<comment type="function">
    <text evidence="12">The RuvA-RuvB-RuvC complex processes Holliday junction (HJ) DNA during genetic recombination and DNA repair. Endonuclease that resolves HJ intermediates. Cleaves cruciform DNA by making single-stranded nicks across the HJ at symmetrical positions within the homologous arms, yielding a 5'-phosphate and a 3'-hydroxyl group; requires a central core of homology in the junction. The consensus cleavage sequence is 5'-(A/T)TT(C/G)-3'. Cleavage occurs on the 3'-side of the TT dinucleotide at the point of strand exchange. HJ branch migration catalyzed by RuvA-RuvB allows RuvC to scan DNA until it finds its consensus sequence, where it cleaves and resolves the cruciform DNA.</text>
</comment>
<dbReference type="InterPro" id="IPR036397">
    <property type="entry name" value="RNaseH_sf"/>
</dbReference>
<keyword evidence="4 12" id="KW-0479">Metal-binding</keyword>
<feature type="active site" evidence="12">
    <location>
        <position position="137"/>
    </location>
</feature>
<evidence type="ECO:0000256" key="9">
    <source>
        <dbReference type="ARBA" id="ARBA00023125"/>
    </source>
</evidence>
<evidence type="ECO:0000256" key="1">
    <source>
        <dbReference type="ARBA" id="ARBA00009518"/>
    </source>
</evidence>
<keyword evidence="9 12" id="KW-0238">DNA-binding</keyword>
<sequence length="184" mass="19128">MIVLGIDPGSRRCGFGVVEREGARLRVVESGVLEPGDLPIAVRLGRILDGLDAVIARARPAEVSVEAVFCGASPRSALVLGQARGVALAVAARAGLPVFEYAPAEVKLAFTGNGRAGKDQMLRTARMLLGASPDLSDEADALALAVCHLARRPLRLATAAGKRGAASALARLVPARRDHRRSAP</sequence>
<dbReference type="Pfam" id="PF02075">
    <property type="entry name" value="RuvC"/>
    <property type="match status" value="1"/>
</dbReference>
<evidence type="ECO:0000256" key="11">
    <source>
        <dbReference type="ARBA" id="ARBA00023204"/>
    </source>
</evidence>
<keyword evidence="6 12" id="KW-0227">DNA damage</keyword>
<keyword evidence="15" id="KW-1185">Reference proteome</keyword>
<comment type="similarity">
    <text evidence="1 12">Belongs to the RuvC family.</text>
</comment>